<comment type="subcellular location">
    <subcellularLocation>
        <location evidence="1">Cell membrane</location>
        <topology evidence="1">Multi-pass membrane protein</topology>
    </subcellularLocation>
</comment>
<comment type="similarity">
    <text evidence="6">Belongs to the YccS/YhfK family.</text>
</comment>
<keyword evidence="2" id="KW-1003">Cell membrane</keyword>
<evidence type="ECO:0000256" key="4">
    <source>
        <dbReference type="ARBA" id="ARBA00022989"/>
    </source>
</evidence>
<evidence type="ECO:0000256" key="2">
    <source>
        <dbReference type="ARBA" id="ARBA00022475"/>
    </source>
</evidence>
<evidence type="ECO:0000256" key="1">
    <source>
        <dbReference type="ARBA" id="ARBA00004651"/>
    </source>
</evidence>
<name>A0ABT4AW21_9ACTN</name>
<dbReference type="EMBL" id="JAPNTZ010000003">
    <property type="protein sequence ID" value="MCY1138419.1"/>
    <property type="molecule type" value="Genomic_DNA"/>
</dbReference>
<evidence type="ECO:0000313" key="10">
    <source>
        <dbReference type="EMBL" id="MCY1138419.1"/>
    </source>
</evidence>
<dbReference type="PANTHER" id="PTHR30509">
    <property type="entry name" value="P-HYDROXYBENZOIC ACID EFFLUX PUMP SUBUNIT-RELATED"/>
    <property type="match status" value="1"/>
</dbReference>
<dbReference type="Proteomes" id="UP001151002">
    <property type="component" value="Unassembled WGS sequence"/>
</dbReference>
<feature type="transmembrane region" description="Helical" evidence="8">
    <location>
        <begin position="436"/>
        <end position="455"/>
    </location>
</feature>
<evidence type="ECO:0000256" key="5">
    <source>
        <dbReference type="ARBA" id="ARBA00023136"/>
    </source>
</evidence>
<evidence type="ECO:0000259" key="9">
    <source>
        <dbReference type="Pfam" id="PF13515"/>
    </source>
</evidence>
<feature type="domain" description="Integral membrane bound transporter" evidence="9">
    <location>
        <begin position="404"/>
        <end position="526"/>
    </location>
</feature>
<feature type="transmembrane region" description="Helical" evidence="8">
    <location>
        <begin position="66"/>
        <end position="85"/>
    </location>
</feature>
<keyword evidence="11" id="KW-1185">Reference proteome</keyword>
<keyword evidence="3 8" id="KW-0812">Transmembrane</keyword>
<proteinExistence type="inferred from homology"/>
<reference evidence="10" key="1">
    <citation type="submission" date="2022-11" db="EMBL/GenBank/DDBJ databases">
        <authorList>
            <person name="Somphong A."/>
            <person name="Phongsopitanun W."/>
        </authorList>
    </citation>
    <scope>NUCLEOTIDE SEQUENCE</scope>
    <source>
        <strain evidence="10">Pm04-4</strain>
    </source>
</reference>
<protein>
    <submittedName>
        <fullName evidence="10">FUSC family protein</fullName>
    </submittedName>
</protein>
<feature type="transmembrane region" description="Helical" evidence="8">
    <location>
        <begin position="461"/>
        <end position="481"/>
    </location>
</feature>
<feature type="transmembrane region" description="Helical" evidence="8">
    <location>
        <begin position="18"/>
        <end position="36"/>
    </location>
</feature>
<evidence type="ECO:0000256" key="8">
    <source>
        <dbReference type="SAM" id="Phobius"/>
    </source>
</evidence>
<dbReference type="PANTHER" id="PTHR30509:SF9">
    <property type="entry name" value="MULTIDRUG RESISTANCE PROTEIN MDTO"/>
    <property type="match status" value="1"/>
</dbReference>
<evidence type="ECO:0000313" key="11">
    <source>
        <dbReference type="Proteomes" id="UP001151002"/>
    </source>
</evidence>
<feature type="region of interest" description="Disordered" evidence="7">
    <location>
        <begin position="652"/>
        <end position="673"/>
    </location>
</feature>
<accession>A0ABT4AW21</accession>
<dbReference type="InterPro" id="IPR049453">
    <property type="entry name" value="Memb_transporter_dom"/>
</dbReference>
<sequence>MWGWVRRRDPRLLVVRRAVRVTLVACLGFYLCRYVIGSANAAPYALFGAVALGALSQIPGSPKQRARTLVAVLPVGWALISLGTLLSVSDWAAAAGMFVLGFAVSFVGVGGPRLVGLAAGMQLLYILPCFPPYDPGSLPERLAGITLAVLLLALAELSVWPDPAPTPYRHRLADAVSALAACLEALADDWSGDKTGRDRLAALVPEATEAADALRPSHLPPIDRPASAGRHDRALSSAAGTARLLLGRVVDLYFSADREAITRSAAIDLLRTTAGCVDATGAWLRGDGPLPDTNLVAAAITDFRAARMNTDPNGLPPERLRLGALALSLGEWTKTLVVAVRIAAGEPPKHPDPTPVTARPGQFWYAYRRTPALYWHRLRENLTPRSVAFQGALRLAAALAVARLIAGALDLSHGFWVLLTILTVLRTSAAETRSTLRPALVGTVAGSVVAALLLLLGADPLVFAIALPVVMIAGFAAGPLLGLGWSQALFTLVITLIFAQVTPVDWRLAEQRVADVLLGAVVGVLVGLFAWPRGGAGELHRATGTFLASAAEVVRETIAVMANGATPGNALAKARFAGQLAEASFALYQSERHPAAMLDWQATLVAGHHAVRGAEALVRSCPAGGLLPCVNQLTALADDVATCYDRSAERLLRNETPAHPPDRPPPPRWPDDLGQDLYVVADLRAWLDGLREDLANITGRPEPGDELRTRVARVADGAT</sequence>
<organism evidence="10 11">
    <name type="scientific">Paractinoplanes pyxinae</name>
    <dbReference type="NCBI Taxonomy" id="2997416"/>
    <lineage>
        <taxon>Bacteria</taxon>
        <taxon>Bacillati</taxon>
        <taxon>Actinomycetota</taxon>
        <taxon>Actinomycetes</taxon>
        <taxon>Micromonosporales</taxon>
        <taxon>Micromonosporaceae</taxon>
        <taxon>Paractinoplanes</taxon>
    </lineage>
</organism>
<dbReference type="Pfam" id="PF13515">
    <property type="entry name" value="FUSC_2"/>
    <property type="match status" value="1"/>
</dbReference>
<gene>
    <name evidence="10" type="ORF">OWR29_10460</name>
</gene>
<keyword evidence="5 8" id="KW-0472">Membrane</keyword>
<dbReference type="RefSeq" id="WP_267562615.1">
    <property type="nucleotide sequence ID" value="NZ_JAPNTZ010000003.1"/>
</dbReference>
<comment type="caution">
    <text evidence="10">The sequence shown here is derived from an EMBL/GenBank/DDBJ whole genome shotgun (WGS) entry which is preliminary data.</text>
</comment>
<feature type="region of interest" description="Disordered" evidence="7">
    <location>
        <begin position="212"/>
        <end position="233"/>
    </location>
</feature>
<evidence type="ECO:0000256" key="3">
    <source>
        <dbReference type="ARBA" id="ARBA00022692"/>
    </source>
</evidence>
<keyword evidence="4 8" id="KW-1133">Transmembrane helix</keyword>
<evidence type="ECO:0000256" key="7">
    <source>
        <dbReference type="SAM" id="MobiDB-lite"/>
    </source>
</evidence>
<feature type="transmembrane region" description="Helical" evidence="8">
    <location>
        <begin position="91"/>
        <end position="109"/>
    </location>
</feature>
<feature type="transmembrane region" description="Helical" evidence="8">
    <location>
        <begin position="512"/>
        <end position="531"/>
    </location>
</feature>
<evidence type="ECO:0000256" key="6">
    <source>
        <dbReference type="ARBA" id="ARBA00043993"/>
    </source>
</evidence>
<feature type="transmembrane region" description="Helical" evidence="8">
    <location>
        <begin position="411"/>
        <end position="429"/>
    </location>
</feature>